<keyword evidence="1" id="KW-0472">Membrane</keyword>
<dbReference type="Proteomes" id="UP000053947">
    <property type="component" value="Unassembled WGS sequence"/>
</dbReference>
<evidence type="ECO:0000313" key="3">
    <source>
        <dbReference type="Proteomes" id="UP000053947"/>
    </source>
</evidence>
<proteinExistence type="predicted"/>
<dbReference type="RefSeq" id="WP_058438968.1">
    <property type="nucleotide sequence ID" value="NZ_KQ758903.1"/>
</dbReference>
<dbReference type="AlphaFoldDB" id="A0A0W0GHG4"/>
<protein>
    <submittedName>
        <fullName evidence="2">Uncharacterized protein</fullName>
    </submittedName>
</protein>
<comment type="caution">
    <text evidence="2">The sequence shown here is derived from an EMBL/GenBank/DDBJ whole genome shotgun (WGS) entry which is preliminary data.</text>
</comment>
<dbReference type="STRING" id="1217799.DEALK_08340"/>
<feature type="transmembrane region" description="Helical" evidence="1">
    <location>
        <begin position="66"/>
        <end position="84"/>
    </location>
</feature>
<evidence type="ECO:0000256" key="1">
    <source>
        <dbReference type="SAM" id="Phobius"/>
    </source>
</evidence>
<sequence length="116" mass="12033">MILIIDDYLFLAGGLIAVAWGMAHFFLRRPAVSRFWTVEGLALAIAGAAVIFTVAQYGTENTGVRVVTWLAASVTLALGVFNLMNGLKTGALQARLGGVLGLVSGALLVAGSIINS</sequence>
<evidence type="ECO:0000313" key="2">
    <source>
        <dbReference type="EMBL" id="KTB47989.1"/>
    </source>
</evidence>
<accession>A0A0W0GHG4</accession>
<keyword evidence="1" id="KW-0812">Transmembrane</keyword>
<name>A0A0W0GHG4_9CHLR</name>
<dbReference type="OrthoDB" id="5197610at2"/>
<reference evidence="2 3" key="1">
    <citation type="submission" date="2015-06" db="EMBL/GenBank/DDBJ databases">
        <title>Genome sequence of the organohalide-respiring Dehalogenimonas alkenigignens type strain (IP3-3T).</title>
        <authorList>
            <person name="Key T.A."/>
            <person name="Richmond D.P."/>
            <person name="Bowman K.S."/>
            <person name="Cho Y.-J."/>
            <person name="Chun J."/>
            <person name="da Costa M.S."/>
            <person name="Rainey F.A."/>
            <person name="Moe W.M."/>
        </authorList>
    </citation>
    <scope>NUCLEOTIDE SEQUENCE [LARGE SCALE GENOMIC DNA]</scope>
    <source>
        <strain evidence="2 3">IP3-3</strain>
    </source>
</reference>
<keyword evidence="3" id="KW-1185">Reference proteome</keyword>
<feature type="transmembrane region" description="Helical" evidence="1">
    <location>
        <begin position="7"/>
        <end position="27"/>
    </location>
</feature>
<keyword evidence="1" id="KW-1133">Transmembrane helix</keyword>
<feature type="transmembrane region" description="Helical" evidence="1">
    <location>
        <begin position="33"/>
        <end position="54"/>
    </location>
</feature>
<dbReference type="EMBL" id="LFDV01000002">
    <property type="protein sequence ID" value="KTB47989.1"/>
    <property type="molecule type" value="Genomic_DNA"/>
</dbReference>
<organism evidence="2 3">
    <name type="scientific">Dehalogenimonas alkenigignens</name>
    <dbReference type="NCBI Taxonomy" id="1217799"/>
    <lineage>
        <taxon>Bacteria</taxon>
        <taxon>Bacillati</taxon>
        <taxon>Chloroflexota</taxon>
        <taxon>Dehalococcoidia</taxon>
        <taxon>Dehalococcoidales</taxon>
        <taxon>Dehalococcoidaceae</taxon>
        <taxon>Dehalogenimonas</taxon>
    </lineage>
</organism>
<feature type="transmembrane region" description="Helical" evidence="1">
    <location>
        <begin position="96"/>
        <end position="114"/>
    </location>
</feature>
<gene>
    <name evidence="2" type="ORF">DEALK_08340</name>
</gene>